<keyword evidence="5" id="KW-1185">Reference proteome</keyword>
<dbReference type="AlphaFoldDB" id="A0A6A4LWZ9"/>
<dbReference type="PANTHER" id="PTHR31346">
    <property type="entry name" value="MULTIPLE ORGANELLAR RNA EDITING FACTOR 2, CHLOROPLASTIC-RELATED-RELATED"/>
    <property type="match status" value="1"/>
</dbReference>
<protein>
    <recommendedName>
        <fullName evidence="3">MORF/ORRM1/DAG-like MORF domain-containing protein</fullName>
    </recommendedName>
</protein>
<feature type="domain" description="MORF/ORRM1/DAG-like MORF" evidence="3">
    <location>
        <begin position="2"/>
        <end position="56"/>
    </location>
</feature>
<dbReference type="GO" id="GO:1900865">
    <property type="term" value="P:chloroplast RNA modification"/>
    <property type="evidence" value="ECO:0007669"/>
    <property type="project" value="TreeGrafter"/>
</dbReference>
<feature type="compositionally biased region" description="Basic and acidic residues" evidence="2">
    <location>
        <begin position="339"/>
        <end position="355"/>
    </location>
</feature>
<dbReference type="InterPro" id="IPR054059">
    <property type="entry name" value="MORF/ORRM1/DAG-like_MORF"/>
</dbReference>
<gene>
    <name evidence="4" type="ORF">C3L33_06361</name>
</gene>
<dbReference type="Pfam" id="PF21864">
    <property type="entry name" value="MORF_dom"/>
    <property type="match status" value="1"/>
</dbReference>
<dbReference type="PANTHER" id="PTHR31346:SF3">
    <property type="entry name" value="MULTIPLE ORGANELLAR RNA EDITING FACTOR 9, CHLOROPLASTIC"/>
    <property type="match status" value="1"/>
</dbReference>
<evidence type="ECO:0000256" key="1">
    <source>
        <dbReference type="ARBA" id="ARBA00022946"/>
    </source>
</evidence>
<name>A0A6A4LWZ9_9ERIC</name>
<feature type="region of interest" description="Disordered" evidence="2">
    <location>
        <begin position="325"/>
        <end position="362"/>
    </location>
</feature>
<reference evidence="4 5" key="1">
    <citation type="journal article" date="2019" name="Genome Biol. Evol.">
        <title>The Rhododendron genome and chromosomal organization provide insight into shared whole-genome duplications across the heath family (Ericaceae).</title>
        <authorList>
            <person name="Soza V.L."/>
            <person name="Lindsley D."/>
            <person name="Waalkes A."/>
            <person name="Ramage E."/>
            <person name="Patwardhan R.P."/>
            <person name="Burton J.N."/>
            <person name="Adey A."/>
            <person name="Kumar A."/>
            <person name="Qiu R."/>
            <person name="Shendure J."/>
            <person name="Hall B."/>
        </authorList>
    </citation>
    <scope>NUCLEOTIDE SEQUENCE [LARGE SCALE GENOMIC DNA]</scope>
    <source>
        <strain evidence="4">RSF 1966-606</strain>
    </source>
</reference>
<evidence type="ECO:0000313" key="4">
    <source>
        <dbReference type="EMBL" id="KAE9461732.1"/>
    </source>
</evidence>
<evidence type="ECO:0000256" key="2">
    <source>
        <dbReference type="SAM" id="MobiDB-lite"/>
    </source>
</evidence>
<feature type="non-terminal residue" evidence="4">
    <location>
        <position position="1"/>
    </location>
</feature>
<accession>A0A6A4LWZ9</accession>
<dbReference type="EMBL" id="QEFC01000944">
    <property type="protein sequence ID" value="KAE9461732.1"/>
    <property type="molecule type" value="Genomic_DNA"/>
</dbReference>
<dbReference type="OrthoDB" id="768992at2759"/>
<evidence type="ECO:0000259" key="3">
    <source>
        <dbReference type="Pfam" id="PF21864"/>
    </source>
</evidence>
<dbReference type="InterPro" id="IPR039206">
    <property type="entry name" value="MORF/ORRM1/DAG-like"/>
</dbReference>
<sequence length="471" mass="53231">MEEAKKNMYAFSTTTYTGFQCTVSEETSEKFKGLPGVLWVLPDSYIDVKNEDYGGGDKYINGEIIPSTYPTYQPNQPKNRSKTGLGGVTLIPFVVAFDKADFWPFAFTRITDLLFNLFKLDLDSRNMTNSNFYESDSGEFYQTPYADHSYDIVPFREPISYSGYEFREPGFVEYNSAAYSNAHDPYLSVSEINYSTHSVSEPKLIEYNPNPYGGAYDPSFTQSEINYSTYSFSEPKLIEYNPNPYGTGYYSPETQYVISYSTKSDVVDDTEYEEYDPTPYGGGYDPTLTYGRPLAPSDETCYPRSDQESNVPSFDNFFFDSIPSPYGKDDGTKPTEAIEEQKPPEKPIEPSRGEPVESYTSDNYNPWSGYGYGCGSEDYGSRNGYDRKVVPSTYDYGIDALDLCESLFGYWPCLYKNNGKYCHGDQESGSEERREENQWMSAGDCLFGSPFGNGGDETGNYGGHPSSYLEY</sequence>
<organism evidence="4 5">
    <name type="scientific">Rhododendron williamsianum</name>
    <dbReference type="NCBI Taxonomy" id="262921"/>
    <lineage>
        <taxon>Eukaryota</taxon>
        <taxon>Viridiplantae</taxon>
        <taxon>Streptophyta</taxon>
        <taxon>Embryophyta</taxon>
        <taxon>Tracheophyta</taxon>
        <taxon>Spermatophyta</taxon>
        <taxon>Magnoliopsida</taxon>
        <taxon>eudicotyledons</taxon>
        <taxon>Gunneridae</taxon>
        <taxon>Pentapetalae</taxon>
        <taxon>asterids</taxon>
        <taxon>Ericales</taxon>
        <taxon>Ericaceae</taxon>
        <taxon>Ericoideae</taxon>
        <taxon>Rhodoreae</taxon>
        <taxon>Rhododendron</taxon>
    </lineage>
</organism>
<evidence type="ECO:0000313" key="5">
    <source>
        <dbReference type="Proteomes" id="UP000428333"/>
    </source>
</evidence>
<dbReference type="Proteomes" id="UP000428333">
    <property type="component" value="Linkage Group LG04"/>
</dbReference>
<dbReference type="GO" id="GO:0016554">
    <property type="term" value="P:cytidine to uridine editing"/>
    <property type="evidence" value="ECO:0007669"/>
    <property type="project" value="InterPro"/>
</dbReference>
<dbReference type="GO" id="GO:0009507">
    <property type="term" value="C:chloroplast"/>
    <property type="evidence" value="ECO:0007669"/>
    <property type="project" value="TreeGrafter"/>
</dbReference>
<proteinExistence type="predicted"/>
<keyword evidence="1" id="KW-0809">Transit peptide</keyword>
<comment type="caution">
    <text evidence="4">The sequence shown here is derived from an EMBL/GenBank/DDBJ whole genome shotgun (WGS) entry which is preliminary data.</text>
</comment>